<dbReference type="UniPathway" id="UPA00152"/>
<keyword evidence="6" id="KW-0328">Glycosyltransferase</keyword>
<dbReference type="PANTHER" id="PTHR46083">
    <property type="match status" value="1"/>
</dbReference>
<comment type="caution">
    <text evidence="17">The sequence shown here is derived from an EMBL/GenBank/DDBJ whole genome shotgun (WGS) entry which is preliminary data.</text>
</comment>
<keyword evidence="18" id="KW-1185">Reference proteome</keyword>
<evidence type="ECO:0000256" key="13">
    <source>
        <dbReference type="SAM" id="Coils"/>
    </source>
</evidence>
<dbReference type="PROSITE" id="PS50850">
    <property type="entry name" value="MFS"/>
    <property type="match status" value="1"/>
</dbReference>
<dbReference type="PANTHER" id="PTHR46083:SF3">
    <property type="entry name" value="UDP-GLYCOSYLTRANSFERASE SUPERFAMILY PROTEIN"/>
    <property type="match status" value="1"/>
</dbReference>
<dbReference type="GO" id="GO:0009011">
    <property type="term" value="F:alpha-1,4-glucan glucosyltransferase (ADP-glucose donor) activity"/>
    <property type="evidence" value="ECO:0007669"/>
    <property type="project" value="UniProtKB-EC"/>
</dbReference>
<feature type="compositionally biased region" description="Basic and acidic residues" evidence="14">
    <location>
        <begin position="684"/>
        <end position="694"/>
    </location>
</feature>
<evidence type="ECO:0000256" key="1">
    <source>
        <dbReference type="ARBA" id="ARBA00001478"/>
    </source>
</evidence>
<keyword evidence="13" id="KW-0175">Coiled coil</keyword>
<reference evidence="17 18" key="1">
    <citation type="submission" date="2019-09" db="EMBL/GenBank/DDBJ databases">
        <authorList>
            <person name="Ou C."/>
        </authorList>
    </citation>
    <scope>NUCLEOTIDE SEQUENCE [LARGE SCALE GENOMIC DNA]</scope>
    <source>
        <strain evidence="17">S2</strain>
        <tissue evidence="17">Leaf</tissue>
    </source>
</reference>
<proteinExistence type="inferred from homology"/>
<feature type="transmembrane region" description="Helical" evidence="15">
    <location>
        <begin position="793"/>
        <end position="814"/>
    </location>
</feature>
<name>A0A5N5F910_9ROSA</name>
<evidence type="ECO:0000256" key="7">
    <source>
        <dbReference type="ARBA" id="ARBA00022679"/>
    </source>
</evidence>
<evidence type="ECO:0000259" key="16">
    <source>
        <dbReference type="PROSITE" id="PS50850"/>
    </source>
</evidence>
<dbReference type="GO" id="GO:0022857">
    <property type="term" value="F:transmembrane transporter activity"/>
    <property type="evidence" value="ECO:0007669"/>
    <property type="project" value="InterPro"/>
</dbReference>
<sequence>MKALMSSSVLRPWQWQPPHQKPPTPLVCCSAVNASSSSSSSEMKFKGDGNAESVSRAEDIWKLFREAQKNILQLNQQRVKAVEELNKITREKELLVDRIEQLELEKQAAIARPQDRVSCWELLFRIDSMVLNGMVTTMEASDLRRLVMDNKFSLPEVFNDTLQKGDTEILAELRHFSKRIKRNGFHIVHVCTEMAPLVSFGSLASYVTGLSCALQRKGNLVEVILPKFSSLDLNKVQGLKEIEAECYSYYNGQLHGNKIWTGIVYGIGVTLIQPVYYSSFFNRERLYGYSDDFERFTYFSRASLDYIVKSGKRPDVIHIHNWETAIIGPLFWDITVKQCLEHPEKLELCGLDPARLHRPDRLQDNTKAHLVNILKGGVVYSNKVVIMSSILSKGRVIQSLSHGLDPTLNIHKNKVIIAPCGFDNSTWDPSTDNFLPVQYNAKDMKGKTVCKAALQQHLGLSEHASTFLVGCVFSKVSDVDLEKLREIFSKTSRIDVQFIVMGIGKISSVNKLGSLHEPLKEANVQFIDGNDEALSHLVFAGSDIILCQSFHDPDLQVPLKALRYGAAPITVNSNDEGFVNFVEHNYETTNFSRFISSTFGNMTLSQALDEIVCDSLPVLRHPYFCVYSLEKFVNVYINREEREGAEAEGAVNFGGCLPNKALFLHPSLSSPLSRDLIIIMAESQQREKQQEQHQHQPPPPTPTPPSDPPNPDMSESPISDSPRYPSWFTPKSNGVNGSIGICDPSGICTAGTGIQGDFKLSNFEDGSLSSAFMVGLLVASPIFASLAKSHNPFRLIGVGLSIWTFATAGCGGSINFWTIAICRMLVGVGEASFISLAAPFIDDHAPATHKTAWLAMFYMCIPTGIAVGYVYGGFVGSSFSWRYAFWGEALSMLPFCVLAFVVKPLELKGLAPADTRKTLEPIETTSPLIEDSDVIEKASWPSPATKSLSQLSRFSRDMKALLLDKVYVANVLGYVSYNFVIGAYSYWGPKAGYDIYHMNKPDLWFGGITIVCGILGTLAGGLILDAVTATIYNAFKAQYFASVPSV</sequence>
<comment type="catalytic activity">
    <reaction evidence="1">
        <text>[(1-&gt;4)-alpha-D-glucosyl](n) + ADP-alpha-D-glucose = [(1-&gt;4)-alpha-D-glucosyl](n+1) + ADP + H(+)</text>
        <dbReference type="Rhea" id="RHEA:18189"/>
        <dbReference type="Rhea" id="RHEA-COMP:9584"/>
        <dbReference type="Rhea" id="RHEA-COMP:9587"/>
        <dbReference type="ChEBI" id="CHEBI:15378"/>
        <dbReference type="ChEBI" id="CHEBI:15444"/>
        <dbReference type="ChEBI" id="CHEBI:57498"/>
        <dbReference type="ChEBI" id="CHEBI:456216"/>
        <dbReference type="EC" id="2.4.1.21"/>
    </reaction>
</comment>
<keyword evidence="8 15" id="KW-0812">Transmembrane</keyword>
<feature type="coiled-coil region" evidence="13">
    <location>
        <begin position="64"/>
        <end position="112"/>
    </location>
</feature>
<keyword evidence="9" id="KW-0750">Starch biosynthesis</keyword>
<evidence type="ECO:0000256" key="15">
    <source>
        <dbReference type="SAM" id="Phobius"/>
    </source>
</evidence>
<dbReference type="EC" id="2.4.1.21" evidence="4"/>
<reference evidence="17 18" key="3">
    <citation type="submission" date="2019-11" db="EMBL/GenBank/DDBJ databases">
        <title>A de novo genome assembly of a pear dwarfing rootstock.</title>
        <authorList>
            <person name="Wang F."/>
            <person name="Wang J."/>
            <person name="Li S."/>
            <person name="Zhang Y."/>
            <person name="Fang M."/>
            <person name="Ma L."/>
            <person name="Zhao Y."/>
            <person name="Jiang S."/>
        </authorList>
    </citation>
    <scope>NUCLEOTIDE SEQUENCE [LARGE SCALE GENOMIC DNA]</scope>
    <source>
        <strain evidence="17">S2</strain>
        <tissue evidence="17">Leaf</tissue>
    </source>
</reference>
<dbReference type="GO" id="GO:0016020">
    <property type="term" value="C:membrane"/>
    <property type="evidence" value="ECO:0007669"/>
    <property type="project" value="UniProtKB-SubCell"/>
</dbReference>
<dbReference type="InterPro" id="IPR013534">
    <property type="entry name" value="Starch_synth_cat_dom"/>
</dbReference>
<feature type="domain" description="Major facilitator superfamily (MFS) profile" evidence="16">
    <location>
        <begin position="729"/>
        <end position="1046"/>
    </location>
</feature>
<protein>
    <recommendedName>
        <fullName evidence="4">starch synthase</fullName>
        <ecNumber evidence="4">2.4.1.21</ecNumber>
    </recommendedName>
</protein>
<reference evidence="18" key="2">
    <citation type="submission" date="2019-10" db="EMBL/GenBank/DDBJ databases">
        <title>A de novo genome assembly of a pear dwarfing rootstock.</title>
        <authorList>
            <person name="Wang F."/>
            <person name="Wang J."/>
            <person name="Li S."/>
            <person name="Zhang Y."/>
            <person name="Fang M."/>
            <person name="Ma L."/>
            <person name="Zhao Y."/>
            <person name="Jiang S."/>
        </authorList>
    </citation>
    <scope>NUCLEOTIDE SEQUENCE [LARGE SCALE GENOMIC DNA]</scope>
</reference>
<feature type="transmembrane region" description="Helical" evidence="15">
    <location>
        <begin position="1007"/>
        <end position="1032"/>
    </location>
</feature>
<evidence type="ECO:0000256" key="2">
    <source>
        <dbReference type="ARBA" id="ARBA00004141"/>
    </source>
</evidence>
<feature type="region of interest" description="Disordered" evidence="14">
    <location>
        <begin position="1"/>
        <end position="20"/>
    </location>
</feature>
<evidence type="ECO:0000313" key="17">
    <source>
        <dbReference type="EMBL" id="KAB2597590.1"/>
    </source>
</evidence>
<evidence type="ECO:0000256" key="12">
    <source>
        <dbReference type="ARBA" id="ARBA00024338"/>
    </source>
</evidence>
<dbReference type="CDD" id="cd17328">
    <property type="entry name" value="MFS_spinster_like"/>
    <property type="match status" value="1"/>
</dbReference>
<feature type="transmembrane region" description="Helical" evidence="15">
    <location>
        <begin position="853"/>
        <end position="871"/>
    </location>
</feature>
<evidence type="ECO:0000256" key="3">
    <source>
        <dbReference type="ARBA" id="ARBA00004727"/>
    </source>
</evidence>
<evidence type="ECO:0000256" key="14">
    <source>
        <dbReference type="SAM" id="MobiDB-lite"/>
    </source>
</evidence>
<comment type="similarity">
    <text evidence="12">Belongs to the major facilitator superfamily. Spinster (TC 2.A.1.49) family.</text>
</comment>
<dbReference type="AlphaFoldDB" id="A0A5N5F910"/>
<evidence type="ECO:0000256" key="6">
    <source>
        <dbReference type="ARBA" id="ARBA00022676"/>
    </source>
</evidence>
<dbReference type="SUPFAM" id="SSF53756">
    <property type="entry name" value="UDP-Glycosyltransferase/glycogen phosphorylase"/>
    <property type="match status" value="1"/>
</dbReference>
<keyword evidence="5" id="KW-0813">Transport</keyword>
<dbReference type="Pfam" id="PF08323">
    <property type="entry name" value="Glyco_transf_5"/>
    <property type="match status" value="1"/>
</dbReference>
<keyword evidence="11 15" id="KW-0472">Membrane</keyword>
<organism evidence="17 18">
    <name type="scientific">Pyrus ussuriensis x Pyrus communis</name>
    <dbReference type="NCBI Taxonomy" id="2448454"/>
    <lineage>
        <taxon>Eukaryota</taxon>
        <taxon>Viridiplantae</taxon>
        <taxon>Streptophyta</taxon>
        <taxon>Embryophyta</taxon>
        <taxon>Tracheophyta</taxon>
        <taxon>Spermatophyta</taxon>
        <taxon>Magnoliopsida</taxon>
        <taxon>eudicotyledons</taxon>
        <taxon>Gunneridae</taxon>
        <taxon>Pentapetalae</taxon>
        <taxon>rosids</taxon>
        <taxon>fabids</taxon>
        <taxon>Rosales</taxon>
        <taxon>Rosaceae</taxon>
        <taxon>Amygdaloideae</taxon>
        <taxon>Maleae</taxon>
        <taxon>Pyrus</taxon>
    </lineage>
</organism>
<evidence type="ECO:0000256" key="8">
    <source>
        <dbReference type="ARBA" id="ARBA00022692"/>
    </source>
</evidence>
<evidence type="ECO:0000313" key="18">
    <source>
        <dbReference type="Proteomes" id="UP000327157"/>
    </source>
</evidence>
<feature type="transmembrane region" description="Helical" evidence="15">
    <location>
        <begin position="966"/>
        <end position="987"/>
    </location>
</feature>
<dbReference type="Gene3D" id="3.40.50.2000">
    <property type="entry name" value="Glycogen Phosphorylase B"/>
    <property type="match status" value="2"/>
</dbReference>
<dbReference type="SUPFAM" id="SSF103473">
    <property type="entry name" value="MFS general substrate transporter"/>
    <property type="match status" value="1"/>
</dbReference>
<keyword evidence="7" id="KW-0808">Transferase</keyword>
<dbReference type="OrthoDB" id="2018403at2759"/>
<dbReference type="InterPro" id="IPR036259">
    <property type="entry name" value="MFS_trans_sf"/>
</dbReference>
<dbReference type="Pfam" id="PF07690">
    <property type="entry name" value="MFS_1"/>
    <property type="match status" value="1"/>
</dbReference>
<evidence type="ECO:0000256" key="9">
    <source>
        <dbReference type="ARBA" id="ARBA00022922"/>
    </source>
</evidence>
<comment type="pathway">
    <text evidence="3">Glycan biosynthesis; starch biosynthesis.</text>
</comment>
<dbReference type="GO" id="GO:0019252">
    <property type="term" value="P:starch biosynthetic process"/>
    <property type="evidence" value="ECO:0007669"/>
    <property type="project" value="UniProtKB-UniPathway"/>
</dbReference>
<dbReference type="Gene3D" id="1.20.1250.20">
    <property type="entry name" value="MFS general substrate transporter like domains"/>
    <property type="match status" value="1"/>
</dbReference>
<feature type="transmembrane region" description="Helical" evidence="15">
    <location>
        <begin position="768"/>
        <end position="786"/>
    </location>
</feature>
<dbReference type="Proteomes" id="UP000327157">
    <property type="component" value="Chromosome 1"/>
</dbReference>
<keyword evidence="10 15" id="KW-1133">Transmembrane helix</keyword>
<feature type="region of interest" description="Disordered" evidence="14">
    <location>
        <begin position="684"/>
        <end position="725"/>
    </location>
</feature>
<dbReference type="InterPro" id="IPR044770">
    <property type="entry name" value="MFS_spinster-like"/>
</dbReference>
<comment type="subcellular location">
    <subcellularLocation>
        <location evidence="2">Membrane</location>
        <topology evidence="2">Multi-pass membrane protein</topology>
    </subcellularLocation>
</comment>
<evidence type="ECO:0000256" key="4">
    <source>
        <dbReference type="ARBA" id="ARBA00012588"/>
    </source>
</evidence>
<dbReference type="InterPro" id="IPR020846">
    <property type="entry name" value="MFS_dom"/>
</dbReference>
<evidence type="ECO:0000256" key="10">
    <source>
        <dbReference type="ARBA" id="ARBA00022989"/>
    </source>
</evidence>
<evidence type="ECO:0000256" key="11">
    <source>
        <dbReference type="ARBA" id="ARBA00023136"/>
    </source>
</evidence>
<feature type="compositionally biased region" description="Pro residues" evidence="14">
    <location>
        <begin position="696"/>
        <end position="711"/>
    </location>
</feature>
<evidence type="ECO:0000256" key="5">
    <source>
        <dbReference type="ARBA" id="ARBA00022448"/>
    </source>
</evidence>
<accession>A0A5N5F910</accession>
<gene>
    <name evidence="17" type="ORF">D8674_000510</name>
</gene>
<dbReference type="EMBL" id="SMOL01000768">
    <property type="protein sequence ID" value="KAB2597590.1"/>
    <property type="molecule type" value="Genomic_DNA"/>
</dbReference>
<dbReference type="InterPro" id="IPR011701">
    <property type="entry name" value="MFS"/>
</dbReference>